<proteinExistence type="predicted"/>
<dbReference type="Proteomes" id="UP001165082">
    <property type="component" value="Unassembled WGS sequence"/>
</dbReference>
<name>A0A9W6Z3A4_9STRA</name>
<feature type="transmembrane region" description="Helical" evidence="1">
    <location>
        <begin position="36"/>
        <end position="58"/>
    </location>
</feature>
<feature type="transmembrane region" description="Helical" evidence="1">
    <location>
        <begin position="12"/>
        <end position="30"/>
    </location>
</feature>
<sequence>MGQISRRRRLSTLFGAIVASAVFYFCSYHTSYKSEYALGVIFGLLAGTCAGTVFFTVVSESRQCGGCCDI</sequence>
<evidence type="ECO:0000256" key="1">
    <source>
        <dbReference type="SAM" id="Phobius"/>
    </source>
</evidence>
<reference evidence="2" key="1">
    <citation type="submission" date="2022-07" db="EMBL/GenBank/DDBJ databases">
        <title>Genome analysis of Parmales, a sister group of diatoms, reveals the evolutionary specialization of diatoms from phago-mixotrophs to photoautotrophs.</title>
        <authorList>
            <person name="Ban H."/>
            <person name="Sato S."/>
            <person name="Yoshikawa S."/>
            <person name="Kazumasa Y."/>
            <person name="Nakamura Y."/>
            <person name="Ichinomiya M."/>
            <person name="Saitoh K."/>
            <person name="Sato N."/>
            <person name="Blanc-Mathieu R."/>
            <person name="Endo H."/>
            <person name="Kuwata A."/>
            <person name="Ogata H."/>
        </authorList>
    </citation>
    <scope>NUCLEOTIDE SEQUENCE</scope>
</reference>
<accession>A0A9W6Z3A4</accession>
<keyword evidence="1" id="KW-0472">Membrane</keyword>
<organism evidence="2 3">
    <name type="scientific">Triparma retinervis</name>
    <dbReference type="NCBI Taxonomy" id="2557542"/>
    <lineage>
        <taxon>Eukaryota</taxon>
        <taxon>Sar</taxon>
        <taxon>Stramenopiles</taxon>
        <taxon>Ochrophyta</taxon>
        <taxon>Bolidophyceae</taxon>
        <taxon>Parmales</taxon>
        <taxon>Triparmaceae</taxon>
        <taxon>Triparma</taxon>
    </lineage>
</organism>
<dbReference type="EMBL" id="BRXZ01000515">
    <property type="protein sequence ID" value="GMH46484.1"/>
    <property type="molecule type" value="Genomic_DNA"/>
</dbReference>
<evidence type="ECO:0000313" key="3">
    <source>
        <dbReference type="Proteomes" id="UP001165082"/>
    </source>
</evidence>
<keyword evidence="1" id="KW-1133">Transmembrane helix</keyword>
<comment type="caution">
    <text evidence="2">The sequence shown here is derived from an EMBL/GenBank/DDBJ whole genome shotgun (WGS) entry which is preliminary data.</text>
</comment>
<dbReference type="AlphaFoldDB" id="A0A9W6Z3A4"/>
<keyword evidence="3" id="KW-1185">Reference proteome</keyword>
<protein>
    <submittedName>
        <fullName evidence="2">Uncharacterized protein</fullName>
    </submittedName>
</protein>
<evidence type="ECO:0000313" key="2">
    <source>
        <dbReference type="EMBL" id="GMH46484.1"/>
    </source>
</evidence>
<keyword evidence="1" id="KW-0812">Transmembrane</keyword>
<gene>
    <name evidence="2" type="ORF">TrRE_jg8765</name>
</gene>